<dbReference type="OrthoDB" id="9790745at2"/>
<protein>
    <recommendedName>
        <fullName evidence="3">Uroporphyrin-III C-methyltransferase</fullName>
    </recommendedName>
</protein>
<dbReference type="InterPro" id="IPR052552">
    <property type="entry name" value="YeaO-like"/>
</dbReference>
<dbReference type="PANTHER" id="PTHR36849:SF1">
    <property type="entry name" value="CYTOPLASMIC PROTEIN"/>
    <property type="match status" value="1"/>
</dbReference>
<organism evidence="1 2">
    <name type="scientific">Streptomyces scopuliridis RB72</name>
    <dbReference type="NCBI Taxonomy" id="1440053"/>
    <lineage>
        <taxon>Bacteria</taxon>
        <taxon>Bacillati</taxon>
        <taxon>Actinomycetota</taxon>
        <taxon>Actinomycetes</taxon>
        <taxon>Kitasatosporales</taxon>
        <taxon>Streptomycetaceae</taxon>
        <taxon>Streptomyces</taxon>
    </lineage>
</organism>
<dbReference type="RefSeq" id="WP_030355295.1">
    <property type="nucleotide sequence ID" value="NZ_AZSP01000163.1"/>
</dbReference>
<dbReference type="Pfam" id="PF22752">
    <property type="entry name" value="DUF488-N3i"/>
    <property type="match status" value="1"/>
</dbReference>
<accession>A0A2T7T6V0</accession>
<evidence type="ECO:0000313" key="2">
    <source>
        <dbReference type="Proteomes" id="UP000245992"/>
    </source>
</evidence>
<comment type="caution">
    <text evidence="1">The sequence shown here is derived from an EMBL/GenBank/DDBJ whole genome shotgun (WGS) entry which is preliminary data.</text>
</comment>
<evidence type="ECO:0000313" key="1">
    <source>
        <dbReference type="EMBL" id="PVE10900.1"/>
    </source>
</evidence>
<dbReference type="EMBL" id="AZSP01000163">
    <property type="protein sequence ID" value="PVE10900.1"/>
    <property type="molecule type" value="Genomic_DNA"/>
</dbReference>
<name>A0A2T7T6V0_9ACTN</name>
<evidence type="ECO:0008006" key="3">
    <source>
        <dbReference type="Google" id="ProtNLM"/>
    </source>
</evidence>
<reference evidence="1 2" key="1">
    <citation type="submission" date="2013-12" db="EMBL/GenBank/DDBJ databases">
        <title>Annotated genome of Streptomyces scopuliridis.</title>
        <authorList>
            <person name="Olson J.B."/>
        </authorList>
    </citation>
    <scope>NUCLEOTIDE SEQUENCE [LARGE SCALE GENOMIC DNA]</scope>
    <source>
        <strain evidence="1 2">RB72</strain>
    </source>
</reference>
<keyword evidence="2" id="KW-1185">Reference proteome</keyword>
<dbReference type="AlphaFoldDB" id="A0A2T7T6V0"/>
<dbReference type="Proteomes" id="UP000245992">
    <property type="component" value="Unassembled WGS sequence"/>
</dbReference>
<proteinExistence type="predicted"/>
<dbReference type="PANTHER" id="PTHR36849">
    <property type="entry name" value="CYTOPLASMIC PROTEIN-RELATED"/>
    <property type="match status" value="1"/>
</dbReference>
<gene>
    <name evidence="1" type="ORF">Y717_21680</name>
</gene>
<dbReference type="STRING" id="1440053.GCA_000718095_06375"/>
<sequence length="132" mass="14692">MTKERKTKSGTEGREVRVRRVYEAPEPGDGTRVLVDRLWPRGLAKSEAALDEWLKDAAPSAELRKWYGHDPARFEEFAGRYAAELTGPGPEQALVRLRELAAEDTLTLLTATKDTRHSHALLLAAEVRGGAR</sequence>